<feature type="domain" description="N-acetyltransferase" evidence="1">
    <location>
        <begin position="17"/>
        <end position="184"/>
    </location>
</feature>
<dbReference type="EMBL" id="BNJG01000002">
    <property type="protein sequence ID" value="GHO57445.1"/>
    <property type="molecule type" value="Genomic_DNA"/>
</dbReference>
<proteinExistence type="predicted"/>
<evidence type="ECO:0000313" key="3">
    <source>
        <dbReference type="Proteomes" id="UP000654345"/>
    </source>
</evidence>
<dbReference type="InterPro" id="IPR016181">
    <property type="entry name" value="Acyl_CoA_acyltransferase"/>
</dbReference>
<dbReference type="RefSeq" id="WP_201373854.1">
    <property type="nucleotide sequence ID" value="NZ_BNJG01000002.1"/>
</dbReference>
<sequence length="186" mass="20757">MSTITEKTINLKDGRVATIRSATPRDAAKILTLVHANLEEGEFVLSTPEDFRMTQEMEEAWIQNNLDDPCKLVIIAEYEGGVLGMLNFANGARKRIAHQGEFSMSVAKTVRDQGIGRALLSTLLSWAREQPTIEKVELQVFANNARAIALYTSLGFKEEGRLSGRIKMAPGVYIDTIEMGQWVKER</sequence>
<evidence type="ECO:0000313" key="2">
    <source>
        <dbReference type="EMBL" id="GHO57445.1"/>
    </source>
</evidence>
<dbReference type="PROSITE" id="PS51186">
    <property type="entry name" value="GNAT"/>
    <property type="match status" value="1"/>
</dbReference>
<dbReference type="Proteomes" id="UP000654345">
    <property type="component" value="Unassembled WGS sequence"/>
</dbReference>
<dbReference type="SUPFAM" id="SSF55729">
    <property type="entry name" value="Acyl-CoA N-acyltransferases (Nat)"/>
    <property type="match status" value="1"/>
</dbReference>
<keyword evidence="3" id="KW-1185">Reference proteome</keyword>
<accession>A0ABQ3UYS3</accession>
<dbReference type="Gene3D" id="3.40.630.30">
    <property type="match status" value="1"/>
</dbReference>
<reference evidence="2 3" key="1">
    <citation type="journal article" date="2021" name="Int. J. Syst. Evol. Microbiol.">
        <title>Reticulibacter mediterranei gen. nov., sp. nov., within the new family Reticulibacteraceae fam. nov., and Ktedonospora formicarum gen. nov., sp. nov., Ktedonobacter robiniae sp. nov., Dictyobacter formicarum sp. nov. and Dictyobacter arantiisoli sp. nov., belonging to the class Ktedonobacteria.</title>
        <authorList>
            <person name="Yabe S."/>
            <person name="Zheng Y."/>
            <person name="Wang C.M."/>
            <person name="Sakai Y."/>
            <person name="Abe K."/>
            <person name="Yokota A."/>
            <person name="Donadio S."/>
            <person name="Cavaletti L."/>
            <person name="Monciardini P."/>
        </authorList>
    </citation>
    <scope>NUCLEOTIDE SEQUENCE [LARGE SCALE GENOMIC DNA]</scope>
    <source>
        <strain evidence="2 3">SOSP1-30</strain>
    </source>
</reference>
<gene>
    <name evidence="2" type="ORF">KSB_59200</name>
</gene>
<comment type="caution">
    <text evidence="2">The sequence shown here is derived from an EMBL/GenBank/DDBJ whole genome shotgun (WGS) entry which is preliminary data.</text>
</comment>
<evidence type="ECO:0000259" key="1">
    <source>
        <dbReference type="PROSITE" id="PS51186"/>
    </source>
</evidence>
<dbReference type="InterPro" id="IPR000182">
    <property type="entry name" value="GNAT_dom"/>
</dbReference>
<protein>
    <recommendedName>
        <fullName evidence="1">N-acetyltransferase domain-containing protein</fullName>
    </recommendedName>
</protein>
<organism evidence="2 3">
    <name type="scientific">Ktedonobacter robiniae</name>
    <dbReference type="NCBI Taxonomy" id="2778365"/>
    <lineage>
        <taxon>Bacteria</taxon>
        <taxon>Bacillati</taxon>
        <taxon>Chloroflexota</taxon>
        <taxon>Ktedonobacteria</taxon>
        <taxon>Ktedonobacterales</taxon>
        <taxon>Ktedonobacteraceae</taxon>
        <taxon>Ktedonobacter</taxon>
    </lineage>
</organism>
<dbReference type="Pfam" id="PF00583">
    <property type="entry name" value="Acetyltransf_1"/>
    <property type="match status" value="1"/>
</dbReference>
<dbReference type="PANTHER" id="PTHR43072">
    <property type="entry name" value="N-ACETYLTRANSFERASE"/>
    <property type="match status" value="1"/>
</dbReference>
<dbReference type="CDD" id="cd04301">
    <property type="entry name" value="NAT_SF"/>
    <property type="match status" value="1"/>
</dbReference>
<name>A0ABQ3UYS3_9CHLR</name>